<sequence>MVQSALLVFPLPCVCCVSVNLRRACAQQPAALFPNREVRVISIEILKIYILGWAAAGFFGVLLGYWLTSISGINYSYDTGVEASAPKVWNMVLMFGLGVIILASIAGMFGPNRLNSILYLKGKLLES</sequence>
<dbReference type="RefSeq" id="WP_310281972.1">
    <property type="nucleotide sequence ID" value="NZ_JAVDWR010000034.1"/>
</dbReference>
<gene>
    <name evidence="2" type="ORF">J2W69_004094</name>
</gene>
<dbReference type="Proteomes" id="UP001257909">
    <property type="component" value="Unassembled WGS sequence"/>
</dbReference>
<evidence type="ECO:0008006" key="4">
    <source>
        <dbReference type="Google" id="ProtNLM"/>
    </source>
</evidence>
<evidence type="ECO:0000313" key="3">
    <source>
        <dbReference type="Proteomes" id="UP001257909"/>
    </source>
</evidence>
<organism evidence="2 3">
    <name type="scientific">Rheinheimera soli</name>
    <dbReference type="NCBI Taxonomy" id="443616"/>
    <lineage>
        <taxon>Bacteria</taxon>
        <taxon>Pseudomonadati</taxon>
        <taxon>Pseudomonadota</taxon>
        <taxon>Gammaproteobacteria</taxon>
        <taxon>Chromatiales</taxon>
        <taxon>Chromatiaceae</taxon>
        <taxon>Rheinheimera</taxon>
    </lineage>
</organism>
<accession>A0ABU1W562</accession>
<feature type="transmembrane region" description="Helical" evidence="1">
    <location>
        <begin position="48"/>
        <end position="67"/>
    </location>
</feature>
<feature type="transmembrane region" description="Helical" evidence="1">
    <location>
        <begin position="88"/>
        <end position="109"/>
    </location>
</feature>
<dbReference type="EMBL" id="JAVDWR010000034">
    <property type="protein sequence ID" value="MDR7123111.1"/>
    <property type="molecule type" value="Genomic_DNA"/>
</dbReference>
<comment type="caution">
    <text evidence="2">The sequence shown here is derived from an EMBL/GenBank/DDBJ whole genome shotgun (WGS) entry which is preliminary data.</text>
</comment>
<keyword evidence="1" id="KW-0812">Transmembrane</keyword>
<keyword evidence="1" id="KW-1133">Transmembrane helix</keyword>
<reference evidence="2 3" key="1">
    <citation type="submission" date="2023-07" db="EMBL/GenBank/DDBJ databases">
        <title>Sorghum-associated microbial communities from plants grown in Nebraska, USA.</title>
        <authorList>
            <person name="Schachtman D."/>
        </authorList>
    </citation>
    <scope>NUCLEOTIDE SEQUENCE [LARGE SCALE GENOMIC DNA]</scope>
    <source>
        <strain evidence="2 3">4138</strain>
    </source>
</reference>
<evidence type="ECO:0000256" key="1">
    <source>
        <dbReference type="SAM" id="Phobius"/>
    </source>
</evidence>
<protein>
    <recommendedName>
        <fullName evidence="4">FtsX-like permease family protein</fullName>
    </recommendedName>
</protein>
<keyword evidence="3" id="KW-1185">Reference proteome</keyword>
<keyword evidence="1" id="KW-0472">Membrane</keyword>
<evidence type="ECO:0000313" key="2">
    <source>
        <dbReference type="EMBL" id="MDR7123111.1"/>
    </source>
</evidence>
<name>A0ABU1W562_9GAMM</name>
<proteinExistence type="predicted"/>